<name>A0ABM1IZR2_POLDO</name>
<evidence type="ECO:0000256" key="1">
    <source>
        <dbReference type="SAM" id="MobiDB-lite"/>
    </source>
</evidence>
<evidence type="ECO:0000313" key="3">
    <source>
        <dbReference type="RefSeq" id="XP_015185699.1"/>
    </source>
</evidence>
<dbReference type="GeneID" id="107071317"/>
<accession>A0ABM1IZR2</accession>
<feature type="compositionally biased region" description="Low complexity" evidence="1">
    <location>
        <begin position="77"/>
        <end position="89"/>
    </location>
</feature>
<sequence length="114" mass="12343">MGGKSAKPKIPSYEPYQCCPAKVARGTKLAKATKVSSVIKEKDRLHGNVKSRFGKMETSALKPINKLTAKESRKMATTSSTIKSTASTTEVKQSQSKAKRGFFGTGASRILHRV</sequence>
<gene>
    <name evidence="3" type="primary">LOC107071317</name>
</gene>
<dbReference type="Proteomes" id="UP000694924">
    <property type="component" value="Unplaced"/>
</dbReference>
<proteinExistence type="predicted"/>
<feature type="region of interest" description="Disordered" evidence="1">
    <location>
        <begin position="70"/>
        <end position="114"/>
    </location>
</feature>
<evidence type="ECO:0000313" key="2">
    <source>
        <dbReference type="Proteomes" id="UP000694924"/>
    </source>
</evidence>
<protein>
    <submittedName>
        <fullName evidence="3">Uncharacterized protein LOC107071317 isoform X2</fullName>
    </submittedName>
</protein>
<dbReference type="RefSeq" id="XP_015185699.1">
    <property type="nucleotide sequence ID" value="XM_015330213.1"/>
</dbReference>
<organism evidence="2 3">
    <name type="scientific">Polistes dominula</name>
    <name type="common">European paper wasp</name>
    <name type="synonym">Vespa dominula</name>
    <dbReference type="NCBI Taxonomy" id="743375"/>
    <lineage>
        <taxon>Eukaryota</taxon>
        <taxon>Metazoa</taxon>
        <taxon>Ecdysozoa</taxon>
        <taxon>Arthropoda</taxon>
        <taxon>Hexapoda</taxon>
        <taxon>Insecta</taxon>
        <taxon>Pterygota</taxon>
        <taxon>Neoptera</taxon>
        <taxon>Endopterygota</taxon>
        <taxon>Hymenoptera</taxon>
        <taxon>Apocrita</taxon>
        <taxon>Aculeata</taxon>
        <taxon>Vespoidea</taxon>
        <taxon>Vespidae</taxon>
        <taxon>Polistinae</taxon>
        <taxon>Polistini</taxon>
        <taxon>Polistes</taxon>
    </lineage>
</organism>
<reference evidence="3" key="1">
    <citation type="submission" date="2025-08" db="UniProtKB">
        <authorList>
            <consortium name="RefSeq"/>
        </authorList>
    </citation>
    <scope>IDENTIFICATION</scope>
    <source>
        <tissue evidence="3">Whole body</tissue>
    </source>
</reference>
<keyword evidence="2" id="KW-1185">Reference proteome</keyword>